<keyword evidence="1" id="KW-0812">Transmembrane</keyword>
<sequence length="37" mass="4325">MGLSFLVIIPVKTSQHPYLLPPIFIFCVFAILYQKMR</sequence>
<dbReference type="STRING" id="1433126.BN938_2758"/>
<dbReference type="EMBL" id="HG934468">
    <property type="protein sequence ID" value="CDN32825.1"/>
    <property type="molecule type" value="Genomic_DNA"/>
</dbReference>
<keyword evidence="1" id="KW-1133">Transmembrane helix</keyword>
<gene>
    <name evidence="2" type="ORF">BN938_2758</name>
</gene>
<name>A0A060RB20_9BACT</name>
<dbReference type="Proteomes" id="UP000027616">
    <property type="component" value="Chromosome I"/>
</dbReference>
<dbReference type="KEGG" id="rbc:BN938_2758"/>
<organism evidence="2 3">
    <name type="scientific">Mucinivorans hirudinis</name>
    <dbReference type="NCBI Taxonomy" id="1433126"/>
    <lineage>
        <taxon>Bacteria</taxon>
        <taxon>Pseudomonadati</taxon>
        <taxon>Bacteroidota</taxon>
        <taxon>Bacteroidia</taxon>
        <taxon>Bacteroidales</taxon>
        <taxon>Rikenellaceae</taxon>
        <taxon>Mucinivorans</taxon>
    </lineage>
</organism>
<proteinExistence type="predicted"/>
<keyword evidence="3" id="KW-1185">Reference proteome</keyword>
<reference evidence="2 3" key="1">
    <citation type="journal article" date="2015" name="Genome Announc.">
        <title>Complete Genome Sequence of the Novel Leech Symbiont Mucinivorans hirudinis M3T.</title>
        <authorList>
            <person name="Nelson M.C."/>
            <person name="Bomar L."/>
            <person name="Graf J."/>
        </authorList>
    </citation>
    <scope>NUCLEOTIDE SEQUENCE [LARGE SCALE GENOMIC DNA]</scope>
    <source>
        <strain evidence="3">M3</strain>
    </source>
</reference>
<evidence type="ECO:0000313" key="2">
    <source>
        <dbReference type="EMBL" id="CDN32825.1"/>
    </source>
</evidence>
<dbReference type="AlphaFoldDB" id="A0A060RB20"/>
<feature type="transmembrane region" description="Helical" evidence="1">
    <location>
        <begin position="15"/>
        <end position="33"/>
    </location>
</feature>
<evidence type="ECO:0000313" key="3">
    <source>
        <dbReference type="Proteomes" id="UP000027616"/>
    </source>
</evidence>
<accession>A0A060RB20</accession>
<dbReference type="HOGENOM" id="CLU_3346062_0_0_10"/>
<keyword evidence="1" id="KW-0472">Membrane</keyword>
<protein>
    <submittedName>
        <fullName evidence="2">Uncharacterized protein</fullName>
    </submittedName>
</protein>
<evidence type="ECO:0000256" key="1">
    <source>
        <dbReference type="SAM" id="Phobius"/>
    </source>
</evidence>